<dbReference type="InterPro" id="IPR013319">
    <property type="entry name" value="GH11/12"/>
</dbReference>
<name>A0A833WGZ0_PHYIN</name>
<protein>
    <submittedName>
        <fullName evidence="4">Glycosyl hydrolase family 12</fullName>
    </submittedName>
</protein>
<accession>A0A833WGZ0</accession>
<sequence>MLTKIVTVAAGLAAATVFADQELCGEWNSTETDEYILYSNLWGAFDDPNSSQCTGLDRVVDSTIIWHMSYSWAGTPYQVKSFANAALKFHPVQLLRVKSVPATIEYEFQHSENTIANVAFDLFTKAAIDGEVENEVMVWTAALGGALPLSTSGKPIKTATIGNFDFTLYQGMNGNMTVFSYVPDKMITSFSADLKKFYDGLPKKYRINPAHYLTHVQGGAEILIGNGTLTVSKYQAAIHTTKRQ</sequence>
<proteinExistence type="inferred from homology"/>
<dbReference type="InterPro" id="IPR013320">
    <property type="entry name" value="ConA-like_dom_sf"/>
</dbReference>
<organism evidence="4 5">
    <name type="scientific">Phytophthora infestans</name>
    <name type="common">Potato late blight agent</name>
    <name type="synonym">Botrytis infestans</name>
    <dbReference type="NCBI Taxonomy" id="4787"/>
    <lineage>
        <taxon>Eukaryota</taxon>
        <taxon>Sar</taxon>
        <taxon>Stramenopiles</taxon>
        <taxon>Oomycota</taxon>
        <taxon>Peronosporomycetes</taxon>
        <taxon>Peronosporales</taxon>
        <taxon>Peronosporaceae</taxon>
        <taxon>Phytophthora</taxon>
    </lineage>
</organism>
<evidence type="ECO:0000313" key="5">
    <source>
        <dbReference type="Proteomes" id="UP000602510"/>
    </source>
</evidence>
<dbReference type="Gene3D" id="2.60.120.180">
    <property type="match status" value="1"/>
</dbReference>
<dbReference type="GO" id="GO:0000272">
    <property type="term" value="P:polysaccharide catabolic process"/>
    <property type="evidence" value="ECO:0007669"/>
    <property type="project" value="UniProtKB-KW"/>
</dbReference>
<comment type="similarity">
    <text evidence="1 2">Belongs to the glycosyl hydrolase 12 (cellulase H) family.</text>
</comment>
<comment type="caution">
    <text evidence="4">The sequence shown here is derived from an EMBL/GenBank/DDBJ whole genome shotgun (WGS) entry which is preliminary data.</text>
</comment>
<keyword evidence="2" id="KW-0119">Carbohydrate metabolism</keyword>
<keyword evidence="5" id="KW-1185">Reference proteome</keyword>
<keyword evidence="2 4" id="KW-0378">Hydrolase</keyword>
<dbReference type="InterPro" id="IPR002594">
    <property type="entry name" value="GH12"/>
</dbReference>
<evidence type="ECO:0000256" key="3">
    <source>
        <dbReference type="SAM" id="SignalP"/>
    </source>
</evidence>
<feature type="chain" id="PRO_5032382530" evidence="3">
    <location>
        <begin position="20"/>
        <end position="244"/>
    </location>
</feature>
<dbReference type="EMBL" id="WSZM01000117">
    <property type="protein sequence ID" value="KAF4041658.1"/>
    <property type="molecule type" value="Genomic_DNA"/>
</dbReference>
<evidence type="ECO:0000256" key="2">
    <source>
        <dbReference type="RuleBase" id="RU361163"/>
    </source>
</evidence>
<keyword evidence="2" id="KW-0624">Polysaccharide degradation</keyword>
<dbReference type="PANTHER" id="PTHR34002">
    <property type="entry name" value="BLR1656 PROTEIN"/>
    <property type="match status" value="1"/>
</dbReference>
<keyword evidence="2" id="KW-0326">Glycosidase</keyword>
<evidence type="ECO:0000313" key="4">
    <source>
        <dbReference type="EMBL" id="KAF4041658.1"/>
    </source>
</evidence>
<evidence type="ECO:0000256" key="1">
    <source>
        <dbReference type="ARBA" id="ARBA00005519"/>
    </source>
</evidence>
<feature type="signal peptide" evidence="3">
    <location>
        <begin position="1"/>
        <end position="19"/>
    </location>
</feature>
<dbReference type="Pfam" id="PF01670">
    <property type="entry name" value="Glyco_hydro_12"/>
    <property type="match status" value="1"/>
</dbReference>
<dbReference type="PANTHER" id="PTHR34002:SF9">
    <property type="entry name" value="XYLOGLUCAN-SPECIFIC ENDO-BETA-1,4-GLUCANASE A"/>
    <property type="match status" value="1"/>
</dbReference>
<dbReference type="Proteomes" id="UP000602510">
    <property type="component" value="Unassembled WGS sequence"/>
</dbReference>
<reference evidence="4" key="1">
    <citation type="submission" date="2020-04" db="EMBL/GenBank/DDBJ databases">
        <title>Hybrid Assembly of Korean Phytophthora infestans isolates.</title>
        <authorList>
            <person name="Prokchorchik M."/>
            <person name="Lee Y."/>
            <person name="Seo J."/>
            <person name="Cho J.-H."/>
            <person name="Park Y.-E."/>
            <person name="Jang D.-C."/>
            <person name="Im J.-S."/>
            <person name="Choi J.-G."/>
            <person name="Park H.-J."/>
            <person name="Lee G.-B."/>
            <person name="Lee Y.-G."/>
            <person name="Hong S.-Y."/>
            <person name="Cho K."/>
            <person name="Sohn K.H."/>
        </authorList>
    </citation>
    <scope>NUCLEOTIDE SEQUENCE</scope>
    <source>
        <strain evidence="4">KR_1_A1</strain>
    </source>
</reference>
<gene>
    <name evidence="4" type="ORF">GN244_ATG06175</name>
</gene>
<keyword evidence="3" id="KW-0732">Signal</keyword>
<dbReference type="AlphaFoldDB" id="A0A833WGZ0"/>
<dbReference type="GO" id="GO:0008810">
    <property type="term" value="F:cellulase activity"/>
    <property type="evidence" value="ECO:0007669"/>
    <property type="project" value="InterPro"/>
</dbReference>
<dbReference type="SUPFAM" id="SSF49899">
    <property type="entry name" value="Concanavalin A-like lectins/glucanases"/>
    <property type="match status" value="1"/>
</dbReference>